<evidence type="ECO:0000256" key="3">
    <source>
        <dbReference type="ARBA" id="ARBA00012438"/>
    </source>
</evidence>
<evidence type="ECO:0000256" key="7">
    <source>
        <dbReference type="ARBA" id="ARBA00022777"/>
    </source>
</evidence>
<dbReference type="InterPro" id="IPR003661">
    <property type="entry name" value="HisK_dim/P_dom"/>
</dbReference>
<dbReference type="Pfam" id="PF00512">
    <property type="entry name" value="HisKA"/>
    <property type="match status" value="1"/>
</dbReference>
<evidence type="ECO:0000256" key="5">
    <source>
        <dbReference type="ARBA" id="ARBA00022679"/>
    </source>
</evidence>
<dbReference type="PRINTS" id="PR00344">
    <property type="entry name" value="BCTRLSENSOR"/>
</dbReference>
<dbReference type="GO" id="GO:0030295">
    <property type="term" value="F:protein kinase activator activity"/>
    <property type="evidence" value="ECO:0007669"/>
    <property type="project" value="TreeGrafter"/>
</dbReference>
<accession>A0A4P7GQ68</accession>
<dbReference type="EMBL" id="CP038267">
    <property type="protein sequence ID" value="QBR94164.1"/>
    <property type="molecule type" value="Genomic_DNA"/>
</dbReference>
<dbReference type="InterPro" id="IPR050351">
    <property type="entry name" value="BphY/WalK/GraS-like"/>
</dbReference>
<keyword evidence="6" id="KW-0547">Nucleotide-binding</keyword>
<dbReference type="Pfam" id="PF02518">
    <property type="entry name" value="HATPase_c"/>
    <property type="match status" value="1"/>
</dbReference>
<evidence type="ECO:0000259" key="11">
    <source>
        <dbReference type="PROSITE" id="PS50109"/>
    </source>
</evidence>
<dbReference type="Gene3D" id="3.30.450.40">
    <property type="match status" value="1"/>
</dbReference>
<comment type="catalytic activity">
    <reaction evidence="1">
        <text>ATP + protein L-histidine = ADP + protein N-phospho-L-histidine.</text>
        <dbReference type="EC" id="2.7.13.3"/>
    </reaction>
</comment>
<dbReference type="GO" id="GO:0005524">
    <property type="term" value="F:ATP binding"/>
    <property type="evidence" value="ECO:0007669"/>
    <property type="project" value="UniProtKB-KW"/>
</dbReference>
<dbReference type="Pfam" id="PF01590">
    <property type="entry name" value="GAF"/>
    <property type="match status" value="1"/>
</dbReference>
<dbReference type="SUPFAM" id="SSF55874">
    <property type="entry name" value="ATPase domain of HSP90 chaperone/DNA topoisomerase II/histidine kinase"/>
    <property type="match status" value="1"/>
</dbReference>
<comment type="subcellular location">
    <subcellularLocation>
        <location evidence="2">Cell membrane</location>
    </subcellularLocation>
</comment>
<dbReference type="InterPro" id="IPR003018">
    <property type="entry name" value="GAF"/>
</dbReference>
<dbReference type="GO" id="GO:0000155">
    <property type="term" value="F:phosphorelay sensor kinase activity"/>
    <property type="evidence" value="ECO:0007669"/>
    <property type="project" value="InterPro"/>
</dbReference>
<feature type="domain" description="Histidine kinase" evidence="11">
    <location>
        <begin position="176"/>
        <end position="380"/>
    </location>
</feature>
<keyword evidence="13" id="KW-1185">Reference proteome</keyword>
<dbReference type="KEGG" id="noy:EXE57_19130"/>
<dbReference type="InterPro" id="IPR005467">
    <property type="entry name" value="His_kinase_dom"/>
</dbReference>
<dbReference type="GO" id="GO:0007234">
    <property type="term" value="P:osmosensory signaling via phosphorelay pathway"/>
    <property type="evidence" value="ECO:0007669"/>
    <property type="project" value="TreeGrafter"/>
</dbReference>
<dbReference type="InterPro" id="IPR003594">
    <property type="entry name" value="HATPase_dom"/>
</dbReference>
<evidence type="ECO:0000256" key="2">
    <source>
        <dbReference type="ARBA" id="ARBA00004236"/>
    </source>
</evidence>
<evidence type="ECO:0000256" key="10">
    <source>
        <dbReference type="ARBA" id="ARBA00039401"/>
    </source>
</evidence>
<gene>
    <name evidence="12" type="ORF">EXE57_19130</name>
</gene>
<dbReference type="PANTHER" id="PTHR42878">
    <property type="entry name" value="TWO-COMPONENT HISTIDINE KINASE"/>
    <property type="match status" value="1"/>
</dbReference>
<keyword evidence="7 12" id="KW-0418">Kinase</keyword>
<dbReference type="PANTHER" id="PTHR42878:SF7">
    <property type="entry name" value="SENSOR HISTIDINE KINASE GLRK"/>
    <property type="match status" value="1"/>
</dbReference>
<sequence>MSIEDEIREHVIGEYAVLEAPPRRELQALTELAAKCSHVPMATINLITATQQWQVATYGFQGAVCAREDSMCVSVLEENQPILLADASADERFRDNPFTTGELADVRFYASHPLTTPDGITIGTLCVFDERVHPVEPELEETLGTLAERVVDVLQLELTSRRLTAANERLAAFAGQVSHDLKNPLASIRMSVELALDELEDDGSALGQLLTRAERSALRMNAMIGDLLTFARGGGAPEKRDVDLDMVLQQVLEDLAGDVEPGQVKAEGLPVVQGDPVQLRTVLQNLLANAVKFAEPGAPVLVSAERVPSGWWVGVADRGPGIPAADRERAFEPMVRLETTKPGTGIGLATCRRTVEAHGGRMGIDDHAGGGAVVWFELPA</sequence>
<dbReference type="PROSITE" id="PS50109">
    <property type="entry name" value="HIS_KIN"/>
    <property type="match status" value="1"/>
</dbReference>
<dbReference type="SUPFAM" id="SSF47384">
    <property type="entry name" value="Homodimeric domain of signal transducing histidine kinase"/>
    <property type="match status" value="1"/>
</dbReference>
<dbReference type="InterPro" id="IPR029016">
    <property type="entry name" value="GAF-like_dom_sf"/>
</dbReference>
<evidence type="ECO:0000256" key="6">
    <source>
        <dbReference type="ARBA" id="ARBA00022741"/>
    </source>
</evidence>
<dbReference type="InterPro" id="IPR036890">
    <property type="entry name" value="HATPase_C_sf"/>
</dbReference>
<dbReference type="GO" id="GO:0005886">
    <property type="term" value="C:plasma membrane"/>
    <property type="evidence" value="ECO:0007669"/>
    <property type="project" value="UniProtKB-SubCell"/>
</dbReference>
<dbReference type="InterPro" id="IPR036097">
    <property type="entry name" value="HisK_dim/P_sf"/>
</dbReference>
<dbReference type="InterPro" id="IPR004358">
    <property type="entry name" value="Sig_transdc_His_kin-like_C"/>
</dbReference>
<dbReference type="SMART" id="SM00065">
    <property type="entry name" value="GAF"/>
    <property type="match status" value="1"/>
</dbReference>
<dbReference type="Gene3D" id="1.10.287.130">
    <property type="match status" value="1"/>
</dbReference>
<protein>
    <recommendedName>
        <fullName evidence="10">Sensor-like histidine kinase SenX3</fullName>
        <ecNumber evidence="3">2.7.13.3</ecNumber>
    </recommendedName>
</protein>
<dbReference type="SUPFAM" id="SSF55781">
    <property type="entry name" value="GAF domain-like"/>
    <property type="match status" value="1"/>
</dbReference>
<evidence type="ECO:0000256" key="8">
    <source>
        <dbReference type="ARBA" id="ARBA00022840"/>
    </source>
</evidence>
<proteinExistence type="predicted"/>
<evidence type="ECO:0000256" key="9">
    <source>
        <dbReference type="ARBA" id="ARBA00023012"/>
    </source>
</evidence>
<evidence type="ECO:0000313" key="12">
    <source>
        <dbReference type="EMBL" id="QBR94164.1"/>
    </source>
</evidence>
<dbReference type="EC" id="2.7.13.3" evidence="3"/>
<dbReference type="RefSeq" id="WP_135080312.1">
    <property type="nucleotide sequence ID" value="NZ_CP038267.1"/>
</dbReference>
<dbReference type="Gene3D" id="3.30.565.10">
    <property type="entry name" value="Histidine kinase-like ATPase, C-terminal domain"/>
    <property type="match status" value="1"/>
</dbReference>
<evidence type="ECO:0000256" key="1">
    <source>
        <dbReference type="ARBA" id="ARBA00000085"/>
    </source>
</evidence>
<keyword evidence="5" id="KW-0808">Transferase</keyword>
<keyword evidence="4" id="KW-0597">Phosphoprotein</keyword>
<dbReference type="GO" id="GO:0000156">
    <property type="term" value="F:phosphorelay response regulator activity"/>
    <property type="evidence" value="ECO:0007669"/>
    <property type="project" value="TreeGrafter"/>
</dbReference>
<keyword evidence="9" id="KW-0902">Two-component regulatory system</keyword>
<dbReference type="CDD" id="cd00082">
    <property type="entry name" value="HisKA"/>
    <property type="match status" value="1"/>
</dbReference>
<dbReference type="SMART" id="SM00387">
    <property type="entry name" value="HATPase_c"/>
    <property type="match status" value="1"/>
</dbReference>
<evidence type="ECO:0000313" key="13">
    <source>
        <dbReference type="Proteomes" id="UP000294894"/>
    </source>
</evidence>
<organism evidence="12 13">
    <name type="scientific">Nocardioides euryhalodurans</name>
    <dbReference type="NCBI Taxonomy" id="2518370"/>
    <lineage>
        <taxon>Bacteria</taxon>
        <taxon>Bacillati</taxon>
        <taxon>Actinomycetota</taxon>
        <taxon>Actinomycetes</taxon>
        <taxon>Propionibacteriales</taxon>
        <taxon>Nocardioidaceae</taxon>
        <taxon>Nocardioides</taxon>
    </lineage>
</organism>
<reference evidence="12 13" key="1">
    <citation type="submission" date="2019-03" db="EMBL/GenBank/DDBJ databases">
        <title>Three New Species of Nocardioides, Nocardioides euryhalodurans sp. nov., Nocardioides seonyuensis sp. nov. and Nocardioides eburneoflavus sp. nov., Iolated from Soil.</title>
        <authorList>
            <person name="Roh S.G."/>
            <person name="Lee C."/>
            <person name="Kim M.-K."/>
            <person name="Kim S.B."/>
        </authorList>
    </citation>
    <scope>NUCLEOTIDE SEQUENCE [LARGE SCALE GENOMIC DNA]</scope>
    <source>
        <strain evidence="12 13">MMS17-SY117</strain>
    </source>
</reference>
<keyword evidence="8" id="KW-0067">ATP-binding</keyword>
<dbReference type="Proteomes" id="UP000294894">
    <property type="component" value="Chromosome"/>
</dbReference>
<evidence type="ECO:0000256" key="4">
    <source>
        <dbReference type="ARBA" id="ARBA00022553"/>
    </source>
</evidence>
<dbReference type="OrthoDB" id="9808408at2"/>
<name>A0A4P7GQ68_9ACTN</name>
<dbReference type="SMART" id="SM00388">
    <property type="entry name" value="HisKA"/>
    <property type="match status" value="1"/>
</dbReference>
<dbReference type="AlphaFoldDB" id="A0A4P7GQ68"/>